<evidence type="ECO:0000256" key="6">
    <source>
        <dbReference type="ARBA" id="ARBA00022958"/>
    </source>
</evidence>
<dbReference type="InterPro" id="IPR000644">
    <property type="entry name" value="CBS_dom"/>
</dbReference>
<dbReference type="GO" id="GO:0003938">
    <property type="term" value="F:IMP dehydrogenase activity"/>
    <property type="evidence" value="ECO:0007669"/>
    <property type="project" value="UniProtKB-EC"/>
</dbReference>
<reference evidence="12" key="1">
    <citation type="journal article" date="2014" name="Front. Microbiol.">
        <title>High frequency of phylogenetically diverse reductive dehalogenase-homologous genes in deep subseafloor sedimentary metagenomes.</title>
        <authorList>
            <person name="Kawai M."/>
            <person name="Futagami T."/>
            <person name="Toyoda A."/>
            <person name="Takaki Y."/>
            <person name="Nishi S."/>
            <person name="Hori S."/>
            <person name="Arai W."/>
            <person name="Tsubouchi T."/>
            <person name="Morono Y."/>
            <person name="Uchiyama I."/>
            <person name="Ito T."/>
            <person name="Fujiyama A."/>
            <person name="Inagaki F."/>
            <person name="Takami H."/>
        </authorList>
    </citation>
    <scope>NUCLEOTIDE SEQUENCE</scope>
    <source>
        <strain evidence="12">Expedition CK06-06</strain>
    </source>
</reference>
<dbReference type="GO" id="GO:0006177">
    <property type="term" value="P:GMP biosynthetic process"/>
    <property type="evidence" value="ECO:0007669"/>
    <property type="project" value="UniProtKB-KW"/>
</dbReference>
<dbReference type="InterPro" id="IPR013785">
    <property type="entry name" value="Aldolase_TIM"/>
</dbReference>
<keyword evidence="8" id="KW-0520">NAD</keyword>
<evidence type="ECO:0000256" key="3">
    <source>
        <dbReference type="ARBA" id="ARBA00022723"/>
    </source>
</evidence>
<dbReference type="PANTHER" id="PTHR11911:SF111">
    <property type="entry name" value="INOSINE-5'-MONOPHOSPHATE DEHYDROGENASE"/>
    <property type="match status" value="1"/>
</dbReference>
<keyword evidence="4" id="KW-0332">GMP biosynthesis</keyword>
<dbReference type="InterPro" id="IPR001093">
    <property type="entry name" value="IMP_DH_GMPRt"/>
</dbReference>
<dbReference type="SUPFAM" id="SSF51412">
    <property type="entry name" value="Inosine monophosphate dehydrogenase (IMPDH)"/>
    <property type="match status" value="1"/>
</dbReference>
<keyword evidence="7" id="KW-0560">Oxidoreductase</keyword>
<evidence type="ECO:0000259" key="11">
    <source>
        <dbReference type="PROSITE" id="PS51371"/>
    </source>
</evidence>
<evidence type="ECO:0000256" key="1">
    <source>
        <dbReference type="ARBA" id="ARBA00001958"/>
    </source>
</evidence>
<evidence type="ECO:0000256" key="8">
    <source>
        <dbReference type="ARBA" id="ARBA00023027"/>
    </source>
</evidence>
<dbReference type="SMART" id="SM00116">
    <property type="entry name" value="CBS"/>
    <property type="match status" value="2"/>
</dbReference>
<gene>
    <name evidence="12" type="ORF">S12H4_38215</name>
</gene>
<sequence>DDVATITPNEPIATAKYMMENYNISGIVVVNEDKKVCGIFTKRDIPFSDNDIKNGKIKNYMTTDVISIEPGASRQKALKILFESRKEKLPIIDKSGNLKGLITKKDLAPEFPLASMDKEGHLICALALSPKYPEATQAQDLLKEIDKYVDIFFIDVADFYKTADIRGTKKLMDLLESDFVLGNIGTYEAAEHIITKCDFNEDKFIGLKVGMGSGSICTTSIQTGVGAPTLFATAQVADAIADYNPKISLIADGGFKNPGDLPKSLT</sequence>
<proteinExistence type="inferred from homology"/>
<dbReference type="CDD" id="cd04601">
    <property type="entry name" value="CBS_pair_IMPDH"/>
    <property type="match status" value="1"/>
</dbReference>
<feature type="domain" description="CBS" evidence="11">
    <location>
        <begin position="1"/>
        <end position="57"/>
    </location>
</feature>
<comment type="cofactor">
    <cofactor evidence="1">
        <name>K(+)</name>
        <dbReference type="ChEBI" id="CHEBI:29103"/>
    </cofactor>
</comment>
<dbReference type="Pfam" id="PF00571">
    <property type="entry name" value="CBS"/>
    <property type="match status" value="1"/>
</dbReference>
<dbReference type="SMART" id="SM01240">
    <property type="entry name" value="IMPDH"/>
    <property type="match status" value="1"/>
</dbReference>
<dbReference type="PROSITE" id="PS00487">
    <property type="entry name" value="IMP_DH_GMP_RED"/>
    <property type="match status" value="1"/>
</dbReference>
<dbReference type="EMBL" id="BARW01022977">
    <property type="protein sequence ID" value="GAI90424.1"/>
    <property type="molecule type" value="Genomic_DNA"/>
</dbReference>
<feature type="non-terminal residue" evidence="12">
    <location>
        <position position="1"/>
    </location>
</feature>
<evidence type="ECO:0000256" key="4">
    <source>
        <dbReference type="ARBA" id="ARBA00022749"/>
    </source>
</evidence>
<feature type="non-terminal residue" evidence="12">
    <location>
        <position position="266"/>
    </location>
</feature>
<dbReference type="SUPFAM" id="SSF54631">
    <property type="entry name" value="CBS-domain pair"/>
    <property type="match status" value="1"/>
</dbReference>
<protein>
    <recommendedName>
        <fullName evidence="11">CBS domain-containing protein</fullName>
    </recommendedName>
</protein>
<keyword evidence="9" id="KW-0129">CBS domain</keyword>
<dbReference type="GO" id="GO:0006183">
    <property type="term" value="P:GTP biosynthetic process"/>
    <property type="evidence" value="ECO:0007669"/>
    <property type="project" value="TreeGrafter"/>
</dbReference>
<evidence type="ECO:0000256" key="9">
    <source>
        <dbReference type="ARBA" id="ARBA00023122"/>
    </source>
</evidence>
<keyword evidence="5" id="KW-0658">Purine biosynthesis</keyword>
<evidence type="ECO:0000256" key="2">
    <source>
        <dbReference type="ARBA" id="ARBA00005502"/>
    </source>
</evidence>
<evidence type="ECO:0000256" key="7">
    <source>
        <dbReference type="ARBA" id="ARBA00023002"/>
    </source>
</evidence>
<evidence type="ECO:0000313" key="12">
    <source>
        <dbReference type="EMBL" id="GAI90424.1"/>
    </source>
</evidence>
<dbReference type="InterPro" id="IPR046342">
    <property type="entry name" value="CBS_dom_sf"/>
</dbReference>
<dbReference type="InterPro" id="IPR015875">
    <property type="entry name" value="IMP_DH/GMP_Rdtase_CS"/>
</dbReference>
<feature type="domain" description="CBS" evidence="11">
    <location>
        <begin position="61"/>
        <end position="118"/>
    </location>
</feature>
<evidence type="ECO:0000256" key="5">
    <source>
        <dbReference type="ARBA" id="ARBA00022755"/>
    </source>
</evidence>
<organism evidence="12">
    <name type="scientific">marine sediment metagenome</name>
    <dbReference type="NCBI Taxonomy" id="412755"/>
    <lineage>
        <taxon>unclassified sequences</taxon>
        <taxon>metagenomes</taxon>
        <taxon>ecological metagenomes</taxon>
    </lineage>
</organism>
<dbReference type="PROSITE" id="PS51371">
    <property type="entry name" value="CBS"/>
    <property type="match status" value="2"/>
</dbReference>
<evidence type="ECO:0000256" key="10">
    <source>
        <dbReference type="ARBA" id="ARBA00048028"/>
    </source>
</evidence>
<comment type="similarity">
    <text evidence="2">Belongs to the IMPDH/GMPR family.</text>
</comment>
<keyword evidence="3" id="KW-0479">Metal-binding</keyword>
<dbReference type="GO" id="GO:0046872">
    <property type="term" value="F:metal ion binding"/>
    <property type="evidence" value="ECO:0007669"/>
    <property type="project" value="UniProtKB-KW"/>
</dbReference>
<dbReference type="PANTHER" id="PTHR11911">
    <property type="entry name" value="INOSINE-5-MONOPHOSPHATE DEHYDROGENASE RELATED"/>
    <property type="match status" value="1"/>
</dbReference>
<keyword evidence="6" id="KW-0630">Potassium</keyword>
<accession>X1UDJ5</accession>
<comment type="catalytic activity">
    <reaction evidence="10">
        <text>IMP + NAD(+) + H2O = XMP + NADH + H(+)</text>
        <dbReference type="Rhea" id="RHEA:11708"/>
        <dbReference type="ChEBI" id="CHEBI:15377"/>
        <dbReference type="ChEBI" id="CHEBI:15378"/>
        <dbReference type="ChEBI" id="CHEBI:57464"/>
        <dbReference type="ChEBI" id="CHEBI:57540"/>
        <dbReference type="ChEBI" id="CHEBI:57945"/>
        <dbReference type="ChEBI" id="CHEBI:58053"/>
        <dbReference type="EC" id="1.1.1.205"/>
    </reaction>
</comment>
<name>X1UDJ5_9ZZZZ</name>
<dbReference type="Pfam" id="PF00478">
    <property type="entry name" value="IMPDH"/>
    <property type="match status" value="1"/>
</dbReference>
<dbReference type="InterPro" id="IPR005990">
    <property type="entry name" value="IMP_DH"/>
</dbReference>
<dbReference type="AlphaFoldDB" id="X1UDJ5"/>
<dbReference type="Gene3D" id="3.20.20.70">
    <property type="entry name" value="Aldolase class I"/>
    <property type="match status" value="1"/>
</dbReference>
<comment type="caution">
    <text evidence="12">The sequence shown here is derived from an EMBL/GenBank/DDBJ whole genome shotgun (WGS) entry which is preliminary data.</text>
</comment>